<dbReference type="Pfam" id="PF07412">
    <property type="entry name" value="Geminin"/>
    <property type="match status" value="1"/>
</dbReference>
<evidence type="ECO:0000313" key="3">
    <source>
        <dbReference type="EMBL" id="CAH4027229.1"/>
    </source>
</evidence>
<evidence type="ECO:0000256" key="2">
    <source>
        <dbReference type="SAM" id="MobiDB-lite"/>
    </source>
</evidence>
<feature type="region of interest" description="Disordered" evidence="2">
    <location>
        <begin position="171"/>
        <end position="200"/>
    </location>
</feature>
<keyword evidence="1" id="KW-0175">Coiled coil</keyword>
<proteinExistence type="predicted"/>
<dbReference type="SUPFAM" id="SSF111469">
    <property type="entry name" value="Geminin coiled-coil domain"/>
    <property type="match status" value="1"/>
</dbReference>
<dbReference type="Proteomes" id="UP001152562">
    <property type="component" value="Unassembled WGS sequence"/>
</dbReference>
<name>A0A9P0XAF7_PIEBR</name>
<feature type="compositionally biased region" description="Acidic residues" evidence="2">
    <location>
        <begin position="185"/>
        <end position="194"/>
    </location>
</feature>
<dbReference type="EMBL" id="CALOZG010000005">
    <property type="protein sequence ID" value="CAH4027229.1"/>
    <property type="molecule type" value="Genomic_DNA"/>
</dbReference>
<dbReference type="AlphaFoldDB" id="A0A9P0XAF7"/>
<comment type="caution">
    <text evidence="3">The sequence shown here is derived from an EMBL/GenBank/DDBJ whole genome shotgun (WGS) entry which is preliminary data.</text>
</comment>
<reference evidence="3" key="1">
    <citation type="submission" date="2022-05" db="EMBL/GenBank/DDBJ databases">
        <authorList>
            <person name="Okamura Y."/>
        </authorList>
    </citation>
    <scope>NUCLEOTIDE SEQUENCE</scope>
</reference>
<organism evidence="3 4">
    <name type="scientific">Pieris brassicae</name>
    <name type="common">White butterfly</name>
    <name type="synonym">Large white butterfly</name>
    <dbReference type="NCBI Taxonomy" id="7116"/>
    <lineage>
        <taxon>Eukaryota</taxon>
        <taxon>Metazoa</taxon>
        <taxon>Ecdysozoa</taxon>
        <taxon>Arthropoda</taxon>
        <taxon>Hexapoda</taxon>
        <taxon>Insecta</taxon>
        <taxon>Pterygota</taxon>
        <taxon>Neoptera</taxon>
        <taxon>Endopterygota</taxon>
        <taxon>Lepidoptera</taxon>
        <taxon>Glossata</taxon>
        <taxon>Ditrysia</taxon>
        <taxon>Papilionoidea</taxon>
        <taxon>Pieridae</taxon>
        <taxon>Pierinae</taxon>
        <taxon>Pieris</taxon>
    </lineage>
</organism>
<dbReference type="GO" id="GO:0006275">
    <property type="term" value="P:regulation of DNA replication"/>
    <property type="evidence" value="ECO:0007669"/>
    <property type="project" value="InterPro"/>
</dbReference>
<keyword evidence="4" id="KW-1185">Reference proteome</keyword>
<dbReference type="Gene3D" id="1.20.5.1180">
    <property type="entry name" value="Geminin coiled-coil domain"/>
    <property type="match status" value="1"/>
</dbReference>
<dbReference type="InterPro" id="IPR022786">
    <property type="entry name" value="Geminin/Multicilin"/>
</dbReference>
<evidence type="ECO:0000313" key="4">
    <source>
        <dbReference type="Proteomes" id="UP001152562"/>
    </source>
</evidence>
<protein>
    <recommendedName>
        <fullName evidence="5">Geminin</fullName>
    </recommendedName>
</protein>
<gene>
    <name evidence="3" type="ORF">PIBRA_LOCUS4540</name>
</gene>
<sequence length="200" mass="22726">MSTQEEIITLLDKLSGHNDEVGAYFNPGCIRFINMPRTTRRSFKTLQHAATDTENLVGRPSKNLKHQLSQETLIDVEVKRKNIATKEVQVDIKDKVSVDDLTNPDGASEKYWEILAEKRQQALHEALDENEKLRKIIEDLKEENSQYIKMLEEANSFVEVIKEELANCSNNDTGIDVNDISTADEAADETQDSTEETKTE</sequence>
<evidence type="ECO:0008006" key="5">
    <source>
        <dbReference type="Google" id="ProtNLM"/>
    </source>
</evidence>
<feature type="coiled-coil region" evidence="1">
    <location>
        <begin position="116"/>
        <end position="157"/>
    </location>
</feature>
<evidence type="ECO:0000256" key="1">
    <source>
        <dbReference type="SAM" id="Coils"/>
    </source>
</evidence>
<accession>A0A9P0XAF7</accession>